<dbReference type="Proteomes" id="UP000770717">
    <property type="component" value="Unassembled WGS sequence"/>
</dbReference>
<sequence length="210" mass="21791">MEKCSQDLGSSTKAVSSAIAQLLGQIVHGNENYTGRAARDVAQALKSLAQASRGVAANSSDPAMQNAMLECAGDVMDKAGNLIEEAKRAVGKPADAEGQQRLAQVAKAVSQALSRCVNCLPGQRDVDAAIKSIGEASKKLLASSFPPSNKNFQEAQSQLNQAAAGLNQSANELVQASRGTPQDLAKASGKYGQDFNEFLQAGVEMAGQAQ</sequence>
<dbReference type="PANTHER" id="PTHR19981">
    <property type="entry name" value="TALIN"/>
    <property type="match status" value="1"/>
</dbReference>
<dbReference type="AlphaFoldDB" id="A0A8J6C2U0"/>
<evidence type="ECO:0000256" key="1">
    <source>
        <dbReference type="ARBA" id="ARBA00004496"/>
    </source>
</evidence>
<keyword evidence="5" id="KW-1185">Reference proteome</keyword>
<dbReference type="GO" id="GO:0030036">
    <property type="term" value="P:actin cytoskeleton organization"/>
    <property type="evidence" value="ECO:0007669"/>
    <property type="project" value="TreeGrafter"/>
</dbReference>
<dbReference type="GO" id="GO:0051015">
    <property type="term" value="F:actin filament binding"/>
    <property type="evidence" value="ECO:0007669"/>
    <property type="project" value="InterPro"/>
</dbReference>
<evidence type="ECO:0000313" key="4">
    <source>
        <dbReference type="EMBL" id="KAG9461272.1"/>
    </source>
</evidence>
<dbReference type="InterPro" id="IPR036723">
    <property type="entry name" value="Alpha-catenin/vinculin-like_sf"/>
</dbReference>
<proteinExistence type="predicted"/>
<reference evidence="4" key="1">
    <citation type="thesis" date="2020" institute="ProQuest LLC" country="789 East Eisenhower Parkway, Ann Arbor, MI, USA">
        <title>Comparative Genomics and Chromosome Evolution.</title>
        <authorList>
            <person name="Mudd A.B."/>
        </authorList>
    </citation>
    <scope>NUCLEOTIDE SEQUENCE</scope>
    <source>
        <strain evidence="4">HN-11 Male</strain>
        <tissue evidence="4">Kidney and liver</tissue>
    </source>
</reference>
<comment type="subcellular location">
    <subcellularLocation>
        <location evidence="1">Cytoplasm</location>
    </subcellularLocation>
</comment>
<feature type="domain" description="Talin IBS2B" evidence="3">
    <location>
        <begin position="7"/>
        <end position="123"/>
    </location>
</feature>
<dbReference type="PANTHER" id="PTHR19981:SF7">
    <property type="entry name" value="TALIN-1"/>
    <property type="match status" value="1"/>
</dbReference>
<protein>
    <recommendedName>
        <fullName evidence="3">Talin IBS2B domain-containing protein</fullName>
    </recommendedName>
</protein>
<feature type="non-terminal residue" evidence="4">
    <location>
        <position position="1"/>
    </location>
</feature>
<dbReference type="GO" id="GO:0005737">
    <property type="term" value="C:cytoplasm"/>
    <property type="evidence" value="ECO:0007669"/>
    <property type="project" value="UniProtKB-SubCell"/>
</dbReference>
<dbReference type="OrthoDB" id="10262320at2759"/>
<dbReference type="GO" id="GO:0005886">
    <property type="term" value="C:plasma membrane"/>
    <property type="evidence" value="ECO:0007669"/>
    <property type="project" value="TreeGrafter"/>
</dbReference>
<name>A0A8J6C2U0_ELECQ</name>
<dbReference type="SUPFAM" id="SSF47220">
    <property type="entry name" value="alpha-catenin/vinculin-like"/>
    <property type="match status" value="2"/>
</dbReference>
<dbReference type="Pfam" id="PF21896">
    <property type="entry name" value="Talin_IBS2B"/>
    <property type="match status" value="1"/>
</dbReference>
<dbReference type="GO" id="GO:0098609">
    <property type="term" value="P:cell-cell adhesion"/>
    <property type="evidence" value="ECO:0007669"/>
    <property type="project" value="TreeGrafter"/>
</dbReference>
<accession>A0A8J6C2U0</accession>
<comment type="caution">
    <text evidence="4">The sequence shown here is derived from an EMBL/GenBank/DDBJ whole genome shotgun (WGS) entry which is preliminary data.</text>
</comment>
<evidence type="ECO:0000259" key="3">
    <source>
        <dbReference type="Pfam" id="PF21896"/>
    </source>
</evidence>
<keyword evidence="2" id="KW-0963">Cytoplasm</keyword>
<dbReference type="GO" id="GO:0005925">
    <property type="term" value="C:focal adhesion"/>
    <property type="evidence" value="ECO:0007669"/>
    <property type="project" value="TreeGrafter"/>
</dbReference>
<dbReference type="GO" id="GO:0005178">
    <property type="term" value="F:integrin binding"/>
    <property type="evidence" value="ECO:0007669"/>
    <property type="project" value="TreeGrafter"/>
</dbReference>
<dbReference type="EMBL" id="WNTK01025064">
    <property type="protein sequence ID" value="KAG9461272.1"/>
    <property type="molecule type" value="Genomic_DNA"/>
</dbReference>
<dbReference type="InterPro" id="IPR054082">
    <property type="entry name" value="Talin_IBS2B"/>
</dbReference>
<dbReference type="Gene3D" id="1.20.1420.10">
    <property type="entry name" value="Talin, central domain"/>
    <property type="match status" value="2"/>
</dbReference>
<evidence type="ECO:0000313" key="5">
    <source>
        <dbReference type="Proteomes" id="UP000770717"/>
    </source>
</evidence>
<organism evidence="4 5">
    <name type="scientific">Eleutherodactylus coqui</name>
    <name type="common">Puerto Rican coqui</name>
    <dbReference type="NCBI Taxonomy" id="57060"/>
    <lineage>
        <taxon>Eukaryota</taxon>
        <taxon>Metazoa</taxon>
        <taxon>Chordata</taxon>
        <taxon>Craniata</taxon>
        <taxon>Vertebrata</taxon>
        <taxon>Euteleostomi</taxon>
        <taxon>Amphibia</taxon>
        <taxon>Batrachia</taxon>
        <taxon>Anura</taxon>
        <taxon>Neobatrachia</taxon>
        <taxon>Hyloidea</taxon>
        <taxon>Eleutherodactylidae</taxon>
        <taxon>Eleutherodactylinae</taxon>
        <taxon>Eleutherodactylus</taxon>
        <taxon>Eleutherodactylus</taxon>
    </lineage>
</organism>
<evidence type="ECO:0000256" key="2">
    <source>
        <dbReference type="ARBA" id="ARBA00022490"/>
    </source>
</evidence>
<gene>
    <name evidence="4" type="ORF">GDO78_017473</name>
</gene>